<dbReference type="NCBIfam" id="NF000908">
    <property type="entry name" value="PRK00089.1"/>
    <property type="match status" value="1"/>
</dbReference>
<evidence type="ECO:0000256" key="5">
    <source>
        <dbReference type="ARBA" id="ARBA00023134"/>
    </source>
</evidence>
<comment type="subunit">
    <text evidence="6">Monomer.</text>
</comment>
<evidence type="ECO:0000313" key="12">
    <source>
        <dbReference type="Proteomes" id="UP001209076"/>
    </source>
</evidence>
<name>A0ABT2PUN9_9MOLU</name>
<sequence length="297" mass="33535">MNTKFRSGFISIVGRPNVGKSTFLNAIIGQKIAITSPKPQTTRNRILGIKTTQDYQMVFVDTPGIHKPKHELGRLLDQTAQSAIEGMDAVLFMVDQEKGLAEDHIIRLFQGVSSPVYLIINKVDTLKSKIEIDKIIISYMNAYPFAGFFPISAIEGTNLNHVMDELVKCLPVGYPLFGETEVTDQSDFQLMSEIIREKVLYHTQEEVPHAVAVVIEHTEMNAGVYEVHATIVVERNTQKQILIGKGGDMLKQIGTEARKEINKILDTKIHLILWVKVKKDWRNRPSDLKSFGYDKNE</sequence>
<comment type="caution">
    <text evidence="11">The sequence shown here is derived from an EMBL/GenBank/DDBJ whole genome shotgun (WGS) entry which is preliminary data.</text>
</comment>
<evidence type="ECO:0000256" key="6">
    <source>
        <dbReference type="HAMAP-Rule" id="MF_00367"/>
    </source>
</evidence>
<dbReference type="PROSITE" id="PS50823">
    <property type="entry name" value="KH_TYPE_2"/>
    <property type="match status" value="1"/>
</dbReference>
<dbReference type="EMBL" id="JAOEGN010000004">
    <property type="protein sequence ID" value="MCU0104664.1"/>
    <property type="molecule type" value="Genomic_DNA"/>
</dbReference>
<dbReference type="InterPro" id="IPR015946">
    <property type="entry name" value="KH_dom-like_a/b"/>
</dbReference>
<comment type="subcellular location">
    <subcellularLocation>
        <location evidence="6">Cytoplasm</location>
    </subcellularLocation>
    <subcellularLocation>
        <location evidence="6">Cell membrane</location>
        <topology evidence="6">Peripheral membrane protein</topology>
    </subcellularLocation>
</comment>
<dbReference type="Gene3D" id="3.40.50.300">
    <property type="entry name" value="P-loop containing nucleotide triphosphate hydrolases"/>
    <property type="match status" value="1"/>
</dbReference>
<evidence type="ECO:0000256" key="4">
    <source>
        <dbReference type="ARBA" id="ARBA00022884"/>
    </source>
</evidence>
<feature type="region of interest" description="G5" evidence="7">
    <location>
        <begin position="151"/>
        <end position="153"/>
    </location>
</feature>
<dbReference type="Proteomes" id="UP001209076">
    <property type="component" value="Unassembled WGS sequence"/>
</dbReference>
<dbReference type="InterPro" id="IPR027417">
    <property type="entry name" value="P-loop_NTPase"/>
</dbReference>
<keyword evidence="6" id="KW-1003">Cell membrane</keyword>
<dbReference type="PROSITE" id="PS51713">
    <property type="entry name" value="G_ERA"/>
    <property type="match status" value="1"/>
</dbReference>
<comment type="similarity">
    <text evidence="1 6 7 8">Belongs to the TRAFAC class TrmE-Era-EngA-EngB-Septin-like GTPase superfamily. Era GTPase family.</text>
</comment>
<evidence type="ECO:0000256" key="8">
    <source>
        <dbReference type="RuleBase" id="RU003761"/>
    </source>
</evidence>
<keyword evidence="6" id="KW-0690">Ribosome biogenesis</keyword>
<feature type="region of interest" description="G4" evidence="7">
    <location>
        <begin position="121"/>
        <end position="124"/>
    </location>
</feature>
<dbReference type="InterPro" id="IPR004044">
    <property type="entry name" value="KH_dom_type_2"/>
</dbReference>
<keyword evidence="6" id="KW-0472">Membrane</keyword>
<feature type="domain" description="KH type-2" evidence="9">
    <location>
        <begin position="195"/>
        <end position="279"/>
    </location>
</feature>
<feature type="binding site" evidence="6">
    <location>
        <begin position="61"/>
        <end position="65"/>
    </location>
    <ligand>
        <name>GTP</name>
        <dbReference type="ChEBI" id="CHEBI:37565"/>
    </ligand>
</feature>
<dbReference type="PANTHER" id="PTHR42698:SF1">
    <property type="entry name" value="GTPASE ERA, MITOCHONDRIAL"/>
    <property type="match status" value="1"/>
</dbReference>
<evidence type="ECO:0000256" key="2">
    <source>
        <dbReference type="ARBA" id="ARBA00020484"/>
    </source>
</evidence>
<dbReference type="Pfam" id="PF01926">
    <property type="entry name" value="MMR_HSR1"/>
    <property type="match status" value="1"/>
</dbReference>
<dbReference type="NCBIfam" id="TIGR00436">
    <property type="entry name" value="era"/>
    <property type="match status" value="1"/>
</dbReference>
<keyword evidence="3 6" id="KW-0547">Nucleotide-binding</keyword>
<feature type="region of interest" description="G3" evidence="7">
    <location>
        <begin position="61"/>
        <end position="64"/>
    </location>
</feature>
<keyword evidence="6" id="KW-0963">Cytoplasm</keyword>
<organism evidence="11 12">
    <name type="scientific">Paracholeplasma vituli</name>
    <dbReference type="NCBI Taxonomy" id="69473"/>
    <lineage>
        <taxon>Bacteria</taxon>
        <taxon>Bacillati</taxon>
        <taxon>Mycoplasmatota</taxon>
        <taxon>Mollicutes</taxon>
        <taxon>Acholeplasmatales</taxon>
        <taxon>Acholeplasmataceae</taxon>
        <taxon>Paracholeplasma</taxon>
    </lineage>
</organism>
<dbReference type="HAMAP" id="MF_00367">
    <property type="entry name" value="GTPase_Era"/>
    <property type="match status" value="1"/>
</dbReference>
<keyword evidence="4 6" id="KW-0694">RNA-binding</keyword>
<dbReference type="SUPFAM" id="SSF54814">
    <property type="entry name" value="Prokaryotic type KH domain (KH-domain type II)"/>
    <property type="match status" value="1"/>
</dbReference>
<dbReference type="PANTHER" id="PTHR42698">
    <property type="entry name" value="GTPASE ERA"/>
    <property type="match status" value="1"/>
</dbReference>
<dbReference type="CDD" id="cd22534">
    <property type="entry name" value="KH-II_Era"/>
    <property type="match status" value="1"/>
</dbReference>
<keyword evidence="12" id="KW-1185">Reference proteome</keyword>
<evidence type="ECO:0000256" key="3">
    <source>
        <dbReference type="ARBA" id="ARBA00022741"/>
    </source>
</evidence>
<evidence type="ECO:0000256" key="7">
    <source>
        <dbReference type="PROSITE-ProRule" id="PRU01050"/>
    </source>
</evidence>
<dbReference type="CDD" id="cd04163">
    <property type="entry name" value="Era"/>
    <property type="match status" value="1"/>
</dbReference>
<dbReference type="NCBIfam" id="TIGR00231">
    <property type="entry name" value="small_GTP"/>
    <property type="match status" value="1"/>
</dbReference>
<dbReference type="InterPro" id="IPR030388">
    <property type="entry name" value="G_ERA_dom"/>
</dbReference>
<comment type="function">
    <text evidence="6">An essential GTPase that binds both GDP and GTP, with rapid nucleotide exchange. Plays a role in 16S rRNA processing and 30S ribosomal subunit biogenesis and possibly also in cell cycle regulation and energy metabolism.</text>
</comment>
<gene>
    <name evidence="6 11" type="primary">era</name>
    <name evidence="11" type="ORF">N7603_03230</name>
</gene>
<feature type="binding site" evidence="6">
    <location>
        <begin position="121"/>
        <end position="124"/>
    </location>
    <ligand>
        <name>GTP</name>
        <dbReference type="ChEBI" id="CHEBI:37565"/>
    </ligand>
</feature>
<dbReference type="SUPFAM" id="SSF52540">
    <property type="entry name" value="P-loop containing nucleoside triphosphate hydrolases"/>
    <property type="match status" value="1"/>
</dbReference>
<dbReference type="InterPro" id="IPR005662">
    <property type="entry name" value="GTPase_Era-like"/>
</dbReference>
<protein>
    <recommendedName>
        <fullName evidence="2 6">GTPase Era</fullName>
    </recommendedName>
</protein>
<keyword evidence="6" id="KW-0699">rRNA-binding</keyword>
<dbReference type="Gene3D" id="3.30.300.20">
    <property type="match status" value="1"/>
</dbReference>
<keyword evidence="5 6" id="KW-0342">GTP-binding</keyword>
<dbReference type="InterPro" id="IPR006073">
    <property type="entry name" value="GTP-bd"/>
</dbReference>
<evidence type="ECO:0000256" key="1">
    <source>
        <dbReference type="ARBA" id="ARBA00007921"/>
    </source>
</evidence>
<feature type="binding site" evidence="6">
    <location>
        <begin position="14"/>
        <end position="21"/>
    </location>
    <ligand>
        <name>GTP</name>
        <dbReference type="ChEBI" id="CHEBI:37565"/>
    </ligand>
</feature>
<accession>A0ABT2PUN9</accession>
<dbReference type="InterPro" id="IPR009019">
    <property type="entry name" value="KH_sf_prok-type"/>
</dbReference>
<evidence type="ECO:0000259" key="10">
    <source>
        <dbReference type="PROSITE" id="PS51713"/>
    </source>
</evidence>
<reference evidence="12" key="1">
    <citation type="submission" date="2023-07" db="EMBL/GenBank/DDBJ databases">
        <title>Novel Mycoplasma species identified in domestic and wild animals.</title>
        <authorList>
            <person name="Volokhov D.V."/>
            <person name="Furtak V.A."/>
            <person name="Zagorodnyaya T.A."/>
        </authorList>
    </citation>
    <scope>NUCLEOTIDE SEQUENCE [LARGE SCALE GENOMIC DNA]</scope>
    <source>
        <strain evidence="12">92-19</strain>
    </source>
</reference>
<feature type="domain" description="Era-type G" evidence="10">
    <location>
        <begin position="6"/>
        <end position="172"/>
    </location>
</feature>
<feature type="region of interest" description="G2" evidence="7">
    <location>
        <begin position="40"/>
        <end position="44"/>
    </location>
</feature>
<dbReference type="RefSeq" id="WP_262095912.1">
    <property type="nucleotide sequence ID" value="NZ_JAOEGN010000004.1"/>
</dbReference>
<evidence type="ECO:0000313" key="11">
    <source>
        <dbReference type="EMBL" id="MCU0104664.1"/>
    </source>
</evidence>
<dbReference type="Pfam" id="PF07650">
    <property type="entry name" value="KH_2"/>
    <property type="match status" value="1"/>
</dbReference>
<proteinExistence type="inferred from homology"/>
<evidence type="ECO:0000259" key="9">
    <source>
        <dbReference type="PROSITE" id="PS50823"/>
    </source>
</evidence>
<dbReference type="InterPro" id="IPR005225">
    <property type="entry name" value="Small_GTP-bd"/>
</dbReference>
<feature type="region of interest" description="G1" evidence="7">
    <location>
        <begin position="14"/>
        <end position="21"/>
    </location>
</feature>